<gene>
    <name evidence="4" type="ORF">T190423A01A_50310</name>
</gene>
<dbReference type="InterPro" id="IPR011006">
    <property type="entry name" value="CheY-like_superfamily"/>
</dbReference>
<sequence>MIRTIIIEDEPNALKSLKLGIQYYIPSLQIIGEGTTIEEGKQIIEQLRPELVLLDIRLGTKDAFQLLDSLDSLDFEIIFTTAYGEFKETAFDYFALNYLMKPIDFEKLKTVISSYQERKVKRFTPEKYDFLRQFFSSGFKKISVPSNKGYDLIDIDDIMWCEASGNYTIIFMEGKRKLMTSKQLKHYENILTEVGFFRIHRSLLVNIKKVNKIKENIVVMKNKTELTISRRNKRNIEMLMKVIG</sequence>
<proteinExistence type="predicted"/>
<evidence type="ECO:0000256" key="1">
    <source>
        <dbReference type="PROSITE-ProRule" id="PRU00169"/>
    </source>
</evidence>
<dbReference type="InterPro" id="IPR007492">
    <property type="entry name" value="LytTR_DNA-bd_dom"/>
</dbReference>
<feature type="domain" description="HTH LytTR-type" evidence="3">
    <location>
        <begin position="142"/>
        <end position="242"/>
    </location>
</feature>
<evidence type="ECO:0000313" key="5">
    <source>
        <dbReference type="Proteomes" id="UP001497527"/>
    </source>
</evidence>
<dbReference type="SMART" id="SM00448">
    <property type="entry name" value="REC"/>
    <property type="match status" value="1"/>
</dbReference>
<dbReference type="PANTHER" id="PTHR37299">
    <property type="entry name" value="TRANSCRIPTIONAL REGULATOR-RELATED"/>
    <property type="match status" value="1"/>
</dbReference>
<dbReference type="PROSITE" id="PS50930">
    <property type="entry name" value="HTH_LYTTR"/>
    <property type="match status" value="1"/>
</dbReference>
<organism evidence="4 5">
    <name type="scientific">Tenacibaculum polynesiense</name>
    <dbReference type="NCBI Taxonomy" id="3137857"/>
    <lineage>
        <taxon>Bacteria</taxon>
        <taxon>Pseudomonadati</taxon>
        <taxon>Bacteroidota</taxon>
        <taxon>Flavobacteriia</taxon>
        <taxon>Flavobacteriales</taxon>
        <taxon>Flavobacteriaceae</taxon>
        <taxon>Tenacibaculum</taxon>
    </lineage>
</organism>
<protein>
    <submittedName>
        <fullName evidence="4">Response regulator transcription factor</fullName>
    </submittedName>
</protein>
<dbReference type="RefSeq" id="WP_348717961.1">
    <property type="nucleotide sequence ID" value="NZ_CAXJIO010000014.1"/>
</dbReference>
<dbReference type="Gene3D" id="2.40.50.1020">
    <property type="entry name" value="LytTr DNA-binding domain"/>
    <property type="match status" value="1"/>
</dbReference>
<dbReference type="SUPFAM" id="SSF52172">
    <property type="entry name" value="CheY-like"/>
    <property type="match status" value="1"/>
</dbReference>
<reference evidence="4 5" key="1">
    <citation type="submission" date="2024-05" db="EMBL/GenBank/DDBJ databases">
        <authorList>
            <person name="Duchaud E."/>
        </authorList>
    </citation>
    <scope>NUCLEOTIDE SEQUENCE [LARGE SCALE GENOMIC DNA]</scope>
    <source>
        <strain evidence="4">Ena-SAMPLE-TAB-13-05-2024-13:56:06:370-140308</strain>
    </source>
</reference>
<accession>A0ABM9PEL5</accession>
<dbReference type="Proteomes" id="UP001497527">
    <property type="component" value="Unassembled WGS sequence"/>
</dbReference>
<dbReference type="PROSITE" id="PS50110">
    <property type="entry name" value="RESPONSE_REGULATORY"/>
    <property type="match status" value="1"/>
</dbReference>
<dbReference type="Pfam" id="PF00072">
    <property type="entry name" value="Response_reg"/>
    <property type="match status" value="1"/>
</dbReference>
<evidence type="ECO:0000259" key="3">
    <source>
        <dbReference type="PROSITE" id="PS50930"/>
    </source>
</evidence>
<comment type="caution">
    <text evidence="4">The sequence shown here is derived from an EMBL/GenBank/DDBJ whole genome shotgun (WGS) entry which is preliminary data.</text>
</comment>
<keyword evidence="1" id="KW-0597">Phosphoprotein</keyword>
<dbReference type="EMBL" id="CAXJIO010000014">
    <property type="protein sequence ID" value="CAL2104062.1"/>
    <property type="molecule type" value="Genomic_DNA"/>
</dbReference>
<feature type="domain" description="Response regulatory" evidence="2">
    <location>
        <begin position="3"/>
        <end position="116"/>
    </location>
</feature>
<dbReference type="PANTHER" id="PTHR37299:SF1">
    <property type="entry name" value="STAGE 0 SPORULATION PROTEIN A HOMOLOG"/>
    <property type="match status" value="1"/>
</dbReference>
<dbReference type="Pfam" id="PF04397">
    <property type="entry name" value="LytTR"/>
    <property type="match status" value="1"/>
</dbReference>
<dbReference type="InterPro" id="IPR046947">
    <property type="entry name" value="LytR-like"/>
</dbReference>
<evidence type="ECO:0000313" key="4">
    <source>
        <dbReference type="EMBL" id="CAL2104062.1"/>
    </source>
</evidence>
<keyword evidence="5" id="KW-1185">Reference proteome</keyword>
<evidence type="ECO:0000259" key="2">
    <source>
        <dbReference type="PROSITE" id="PS50110"/>
    </source>
</evidence>
<feature type="modified residue" description="4-aspartylphosphate" evidence="1">
    <location>
        <position position="55"/>
    </location>
</feature>
<name>A0ABM9PEL5_9FLAO</name>
<dbReference type="InterPro" id="IPR001789">
    <property type="entry name" value="Sig_transdc_resp-reg_receiver"/>
</dbReference>
<dbReference type="Gene3D" id="3.40.50.2300">
    <property type="match status" value="1"/>
</dbReference>
<dbReference type="SMART" id="SM00850">
    <property type="entry name" value="LytTR"/>
    <property type="match status" value="1"/>
</dbReference>